<dbReference type="RefSeq" id="WP_221789771.1">
    <property type="nucleotide sequence ID" value="NZ_JACLIC010000031.1"/>
</dbReference>
<evidence type="ECO:0000313" key="3">
    <source>
        <dbReference type="Proteomes" id="UP000706031"/>
    </source>
</evidence>
<evidence type="ECO:0000313" key="2">
    <source>
        <dbReference type="EMBL" id="MBY0205260.1"/>
    </source>
</evidence>
<keyword evidence="3" id="KW-1185">Reference proteome</keyword>
<dbReference type="InterPro" id="IPR056909">
    <property type="entry name" value="SU10_portal"/>
</dbReference>
<organism evidence="2 3">
    <name type="scientific">Paenibacillus cucumis</name>
    <name type="common">ex Kampfer et al. 2016</name>
    <dbReference type="NCBI Taxonomy" id="1776858"/>
    <lineage>
        <taxon>Bacteria</taxon>
        <taxon>Bacillati</taxon>
        <taxon>Bacillota</taxon>
        <taxon>Bacilli</taxon>
        <taxon>Bacillales</taxon>
        <taxon>Paenibacillaceae</taxon>
        <taxon>Paenibacillus</taxon>
    </lineage>
</organism>
<protein>
    <recommendedName>
        <fullName evidence="4">Portal protein</fullName>
    </recommendedName>
</protein>
<dbReference type="EMBL" id="JACLIC010000031">
    <property type="protein sequence ID" value="MBY0205260.1"/>
    <property type="molecule type" value="Genomic_DNA"/>
</dbReference>
<dbReference type="Proteomes" id="UP000706031">
    <property type="component" value="Unassembled WGS sequence"/>
</dbReference>
<proteinExistence type="predicted"/>
<sequence length="642" mass="72630">MAELKDGAFKLNEDKEDRRSDVMTDDECKLADKLLRWYRSAWNDKDNRGLFDKWETIDLYWEGDANEPESDTDPASNTNIINPNVEGQVAYLIEQNISVQTKGRGPSDVPFADMARIVLEFVKDQNKMRRKLDVHERRRQKFGTGIFRVLFDPDKLDGMGLPCVEPCNPAYVFPDPNITDIYKTNEGRFMIEVMNKSISWARESGMYDEKRVDAIDPGYEPMETGMIFGEDEGDTDNVSHDHYLHMLVWFRDKVKVKSEDTEDEEEDSKEYEWRMRLVEMSGCGVILRDTKEDDDFIIPGNRYPYFFTPDMYREGTVWAKGTAEMLIDTQDLVNDIDDQIRINARLTGNPQRWVNTSSGVDPDKVTNEGGLVIPTDNPGNEAMGFFQPPTMPNYIIDRRNLSLTTERQLVTRFGDQQTGVKQQGVDTATEALAIQQGANAGVTHKKMLLEETLSDMFEYILDLCMEYWDEEQAFRVTEREDDFEFFRPSELREVPVMMPATTEYQTNFMKKLEGIGLPTESAPRYMPLMDETGQNPQTKKAAFDVSITVGAGLPSNKGFVYTLINEAHRAGVLSNASYAKLLREYAGLPISDEDIQALQPPPQPPGMADGGQPMGNPLIQGLSPGGSPMQPGNSIPTGGMAV</sequence>
<gene>
    <name evidence="2" type="ORF">H7T88_18715</name>
</gene>
<name>A0ABS7KMB0_9BACL</name>
<feature type="region of interest" description="Disordered" evidence="1">
    <location>
        <begin position="594"/>
        <end position="642"/>
    </location>
</feature>
<evidence type="ECO:0000256" key="1">
    <source>
        <dbReference type="SAM" id="MobiDB-lite"/>
    </source>
</evidence>
<reference evidence="2 3" key="1">
    <citation type="submission" date="2020-08" db="EMBL/GenBank/DDBJ databases">
        <title>Fungal Genomes of the International Space Station.</title>
        <authorList>
            <person name="Seuylemezian A."/>
            <person name="Singh N.K."/>
            <person name="Wood J."/>
            <person name="Venkateswaran K."/>
        </authorList>
    </citation>
    <scope>NUCLEOTIDE SEQUENCE [LARGE SCALE GENOMIC DNA]</scope>
    <source>
        <strain evidence="2 3">S/N-304-OC-R4</strain>
    </source>
</reference>
<dbReference type="Pfam" id="PF23899">
    <property type="entry name" value="SU10_portal"/>
    <property type="match status" value="1"/>
</dbReference>
<accession>A0ABS7KMB0</accession>
<evidence type="ECO:0008006" key="4">
    <source>
        <dbReference type="Google" id="ProtNLM"/>
    </source>
</evidence>
<comment type="caution">
    <text evidence="2">The sequence shown here is derived from an EMBL/GenBank/DDBJ whole genome shotgun (WGS) entry which is preliminary data.</text>
</comment>